<organism evidence="1 2">
    <name type="scientific">Cellvibrio polysaccharolyticus</name>
    <dbReference type="NCBI Taxonomy" id="2082724"/>
    <lineage>
        <taxon>Bacteria</taxon>
        <taxon>Pseudomonadati</taxon>
        <taxon>Pseudomonadota</taxon>
        <taxon>Gammaproteobacteria</taxon>
        <taxon>Cellvibrionales</taxon>
        <taxon>Cellvibrionaceae</taxon>
        <taxon>Cellvibrio</taxon>
    </lineage>
</organism>
<comment type="caution">
    <text evidence="1">The sequence shown here is derived from an EMBL/GenBank/DDBJ whole genome shotgun (WGS) entry which is preliminary data.</text>
</comment>
<dbReference type="EMBL" id="PRDL01000001">
    <property type="protein sequence ID" value="MBE8717353.1"/>
    <property type="molecule type" value="Genomic_DNA"/>
</dbReference>
<dbReference type="AlphaFoldDB" id="A0A928V229"/>
<proteinExistence type="predicted"/>
<dbReference type="Proteomes" id="UP000652567">
    <property type="component" value="Unassembled WGS sequence"/>
</dbReference>
<keyword evidence="2" id="KW-1185">Reference proteome</keyword>
<evidence type="ECO:0000313" key="2">
    <source>
        <dbReference type="Proteomes" id="UP000652567"/>
    </source>
</evidence>
<dbReference type="RefSeq" id="WP_193909149.1">
    <property type="nucleotide sequence ID" value="NZ_PRDL01000001.1"/>
</dbReference>
<gene>
    <name evidence="1" type="ORF">C4F51_09150</name>
</gene>
<sequence>MEIIGSFLPDFFSGLNEAACGKHKFSGQQNAVLCVPGGINGKKIEIDSTIFSNFHNQRDLFKSCAMFFVVGAVLLLMTTEQ</sequence>
<accession>A0A928V229</accession>
<protein>
    <submittedName>
        <fullName evidence="1">Uncharacterized protein</fullName>
    </submittedName>
</protein>
<name>A0A928V229_9GAMM</name>
<reference evidence="1" key="1">
    <citation type="submission" date="2018-07" db="EMBL/GenBank/DDBJ databases">
        <title>Genome assembly of strain Ka43.</title>
        <authorList>
            <person name="Kukolya J."/>
            <person name="Nagy I."/>
            <person name="Horvath B."/>
            <person name="Toth A."/>
        </authorList>
    </citation>
    <scope>NUCLEOTIDE SEQUENCE</scope>
    <source>
        <strain evidence="1">KB43</strain>
    </source>
</reference>
<evidence type="ECO:0000313" key="1">
    <source>
        <dbReference type="EMBL" id="MBE8717353.1"/>
    </source>
</evidence>